<dbReference type="EMBL" id="HACM01003831">
    <property type="protein sequence ID" value="CRZ04273.1"/>
    <property type="molecule type" value="Transcribed_RNA"/>
</dbReference>
<protein>
    <submittedName>
        <fullName evidence="2">Uncharacterized protein</fullName>
    </submittedName>
</protein>
<dbReference type="EMBL" id="HACM01003829">
    <property type="protein sequence ID" value="CRZ04271.1"/>
    <property type="molecule type" value="Transcribed_RNA"/>
</dbReference>
<feature type="region of interest" description="Disordered" evidence="1">
    <location>
        <begin position="1"/>
        <end position="29"/>
    </location>
</feature>
<dbReference type="AlphaFoldDB" id="A0A0H5QQF4"/>
<proteinExistence type="predicted"/>
<evidence type="ECO:0000256" key="1">
    <source>
        <dbReference type="SAM" id="MobiDB-lite"/>
    </source>
</evidence>
<evidence type="ECO:0000313" key="2">
    <source>
        <dbReference type="EMBL" id="CRZ04273.1"/>
    </source>
</evidence>
<accession>A0A0H5QQF4</accession>
<name>A0A0H5QQF4_9EUKA</name>
<organism evidence="2">
    <name type="scientific">Spongospora subterranea</name>
    <dbReference type="NCBI Taxonomy" id="70186"/>
    <lineage>
        <taxon>Eukaryota</taxon>
        <taxon>Sar</taxon>
        <taxon>Rhizaria</taxon>
        <taxon>Endomyxa</taxon>
        <taxon>Phytomyxea</taxon>
        <taxon>Plasmodiophorida</taxon>
        <taxon>Plasmodiophoridae</taxon>
        <taxon>Spongospora</taxon>
    </lineage>
</organism>
<sequence>MEQRSTDDVPLSEFDDKSGLDVDGSIQSNPDYQRAMRLAAVEDPPEEPFISKYEAREILESLQDTTDSPSAKAVIRAAIGCNLIETEQYSEGGAMVMEVLETLQLDYTVNYIEIFQWAYKYSSKLLIANDRSCCKRVSILDC</sequence>
<reference evidence="2" key="1">
    <citation type="submission" date="2015-04" db="EMBL/GenBank/DDBJ databases">
        <title>The genome sequence of the plant pathogenic Rhizarian Plasmodiophora brassicae reveals insights in its biotrophic life cycle and the origin of chitin synthesis.</title>
        <authorList>
            <person name="Schwelm A."/>
            <person name="Fogelqvist J."/>
            <person name="Knaust A."/>
            <person name="Julke S."/>
            <person name="Lilja T."/>
            <person name="Dhandapani V."/>
            <person name="Bonilla-Rosso G."/>
            <person name="Karlsson M."/>
            <person name="Shevchenko A."/>
            <person name="Choi S.R."/>
            <person name="Kim H.G."/>
            <person name="Park J.Y."/>
            <person name="Lim Y.P."/>
            <person name="Ludwig-Muller J."/>
            <person name="Dixelius C."/>
        </authorList>
    </citation>
    <scope>NUCLEOTIDE SEQUENCE</scope>
    <source>
        <tissue evidence="2">Potato root galls</tissue>
    </source>
</reference>